<dbReference type="GO" id="GO:0008483">
    <property type="term" value="F:transaminase activity"/>
    <property type="evidence" value="ECO:0007669"/>
    <property type="project" value="UniProtKB-KW"/>
</dbReference>
<keyword evidence="2" id="KW-0808">Transferase</keyword>
<protein>
    <submittedName>
        <fullName evidence="2">Aminotransferase class IV</fullName>
    </submittedName>
</protein>
<comment type="similarity">
    <text evidence="1">Belongs to the class-IV pyridoxal-phosphate-dependent aminotransferase family.</text>
</comment>
<dbReference type="NCBIfam" id="NF006734">
    <property type="entry name" value="PRK09266.1"/>
    <property type="match status" value="1"/>
</dbReference>
<dbReference type="PANTHER" id="PTHR42743:SF2">
    <property type="entry name" value="AMINODEOXYCHORISMATE LYASE"/>
    <property type="match status" value="1"/>
</dbReference>
<dbReference type="RefSeq" id="WP_377003213.1">
    <property type="nucleotide sequence ID" value="NZ_JBHSGG010000005.1"/>
</dbReference>
<accession>A0ABV9NHC5</accession>
<dbReference type="InterPro" id="IPR001544">
    <property type="entry name" value="Aminotrans_IV"/>
</dbReference>
<dbReference type="Pfam" id="PF01063">
    <property type="entry name" value="Aminotran_4"/>
    <property type="match status" value="1"/>
</dbReference>
<evidence type="ECO:0000256" key="1">
    <source>
        <dbReference type="ARBA" id="ARBA00009320"/>
    </source>
</evidence>
<dbReference type="InterPro" id="IPR043132">
    <property type="entry name" value="BCAT-like_C"/>
</dbReference>
<evidence type="ECO:0000313" key="2">
    <source>
        <dbReference type="EMBL" id="MFC4727195.1"/>
    </source>
</evidence>
<proteinExistence type="inferred from homology"/>
<dbReference type="InterPro" id="IPR050571">
    <property type="entry name" value="Class-IV_PLP-Dep_Aminotrnsfr"/>
</dbReference>
<comment type="caution">
    <text evidence="2">The sequence shown here is derived from an EMBL/GenBank/DDBJ whole genome shotgun (WGS) entry which is preliminary data.</text>
</comment>
<gene>
    <name evidence="2" type="ORF">ACFO3Q_03295</name>
</gene>
<keyword evidence="2" id="KW-0032">Aminotransferase</keyword>
<evidence type="ECO:0000313" key="3">
    <source>
        <dbReference type="Proteomes" id="UP001595892"/>
    </source>
</evidence>
<dbReference type="SUPFAM" id="SSF56752">
    <property type="entry name" value="D-aminoacid aminotransferase-like PLP-dependent enzymes"/>
    <property type="match status" value="1"/>
</dbReference>
<dbReference type="Gene3D" id="3.30.470.10">
    <property type="match status" value="1"/>
</dbReference>
<dbReference type="Gene3D" id="3.20.10.10">
    <property type="entry name" value="D-amino Acid Aminotransferase, subunit A, domain 2"/>
    <property type="match status" value="1"/>
</dbReference>
<sequence length="266" mass="28631">MPPAARLELNGRPAGAADLAALAGANYGHFTTMQVRAGAVRGLDLHLGRLAEATEVLFARPLDRDGVRGWLRQALAGSDAPCTLRATVFSRGFDRRHPERAAAPDVLVSTAPPAPAGAPLRVRSVLYRRELPAIKHLGTFPVLHHLREARQAGFDDILLIDDAGHVAEGSFWSVCFVEEGRVVWPDAPALRGVTERLVEAGLARAGVACVREPVRMADLPRFQGAFALNAGGIRPVVAIDGLQFDRQDPWAARLFAALESQPAERI</sequence>
<dbReference type="InterPro" id="IPR043131">
    <property type="entry name" value="BCAT-like_N"/>
</dbReference>
<organism evidence="2 3">
    <name type="scientific">Coralloluteibacterium thermophilum</name>
    <dbReference type="NCBI Taxonomy" id="2707049"/>
    <lineage>
        <taxon>Bacteria</taxon>
        <taxon>Pseudomonadati</taxon>
        <taxon>Pseudomonadota</taxon>
        <taxon>Gammaproteobacteria</taxon>
        <taxon>Lysobacterales</taxon>
        <taxon>Lysobacteraceae</taxon>
        <taxon>Coralloluteibacterium</taxon>
    </lineage>
</organism>
<dbReference type="InterPro" id="IPR036038">
    <property type="entry name" value="Aminotransferase-like"/>
</dbReference>
<keyword evidence="3" id="KW-1185">Reference proteome</keyword>
<dbReference type="Proteomes" id="UP001595892">
    <property type="component" value="Unassembled WGS sequence"/>
</dbReference>
<name>A0ABV9NHC5_9GAMM</name>
<dbReference type="EMBL" id="JBHSGG010000005">
    <property type="protein sequence ID" value="MFC4727195.1"/>
    <property type="molecule type" value="Genomic_DNA"/>
</dbReference>
<reference evidence="3" key="1">
    <citation type="journal article" date="2019" name="Int. J. Syst. Evol. Microbiol.">
        <title>The Global Catalogue of Microorganisms (GCM) 10K type strain sequencing project: providing services to taxonomists for standard genome sequencing and annotation.</title>
        <authorList>
            <consortium name="The Broad Institute Genomics Platform"/>
            <consortium name="The Broad Institute Genome Sequencing Center for Infectious Disease"/>
            <person name="Wu L."/>
            <person name="Ma J."/>
        </authorList>
    </citation>
    <scope>NUCLEOTIDE SEQUENCE [LARGE SCALE GENOMIC DNA]</scope>
    <source>
        <strain evidence="3">CGMCC 1.13574</strain>
    </source>
</reference>
<dbReference type="PANTHER" id="PTHR42743">
    <property type="entry name" value="AMINO-ACID AMINOTRANSFERASE"/>
    <property type="match status" value="1"/>
</dbReference>